<keyword evidence="7" id="KW-1133">Transmembrane helix</keyword>
<reference evidence="9 10" key="1">
    <citation type="submission" date="2017-04" db="EMBL/GenBank/DDBJ databases">
        <title>Complete genome sequence of Flavobacterium kingsejong AJ004.</title>
        <authorList>
            <person name="Lee P.C."/>
        </authorList>
    </citation>
    <scope>NUCLEOTIDE SEQUENCE [LARGE SCALE GENOMIC DNA]</scope>
    <source>
        <strain evidence="9 10">AJ004</strain>
    </source>
</reference>
<evidence type="ECO:0000256" key="1">
    <source>
        <dbReference type="ARBA" id="ARBA00000085"/>
    </source>
</evidence>
<keyword evidence="5" id="KW-0902">Two-component regulatory system</keyword>
<sequence>MILKKFYSPFAILAILICCISCSKESHFFTSTNNSYADSASIYLDSAYADSQIKTALPLYTIAKKYAQKANDKNILFDILFKKTNALIDSSDSIAAKQNLELYIHMADSSSELRYVSKGKLLSGNFDVMIGDLKKASKEYYDAKLGFEKVEDHEMLIYTLLKIANIHYFYNDFIEMEDASTEALKYTNSKTEISYLKSIYNYLGISYKKIYDYKIAKDYYKKNRQLSEDTINKAIADNNIATVYIAEKKYDSAEIILAPHLQEKIKLSTIAKIKDNYGYALYKQEKKGGLEQMLEALKIRQQDDDQNGLIAGNFHLAEYYEKSDRILALQYALQSYQAAQRIKSVDGKIEALDIMIHNNPENAYTYHIEYAHLNDSIKGVRQKAKNAFAKAKYDFQKEKIEKERQEKMFLITVSIAGPLIVSIILLSLFLSYRKNTKHKQEKIHESYKTETRLSKKVHDELANDLFNVMNFASNQDLAVDEKKETLLQNLENVYKRTRNISRENSTIDTGEAFAANLKSMISEYNTPERNVLINGIDSIPWNEIEENKKIITFRVLQELMVNMKKYSQATLTVIGFKNIDKKIQVNYSDNGVGMDADALSRKNGLRNVENRIESIGGTFTFDPVPPKGLKVSFVYPI</sequence>
<keyword evidence="6" id="KW-0802">TPR repeat</keyword>
<dbReference type="Gene3D" id="1.25.40.10">
    <property type="entry name" value="Tetratricopeptide repeat domain"/>
    <property type="match status" value="1"/>
</dbReference>
<evidence type="ECO:0000313" key="9">
    <source>
        <dbReference type="EMBL" id="AWG24231.1"/>
    </source>
</evidence>
<organism evidence="9 10">
    <name type="scientific">Flavobacterium kingsejongi</name>
    <dbReference type="NCBI Taxonomy" id="1678728"/>
    <lineage>
        <taxon>Bacteria</taxon>
        <taxon>Pseudomonadati</taxon>
        <taxon>Bacteroidota</taxon>
        <taxon>Flavobacteriia</taxon>
        <taxon>Flavobacteriales</taxon>
        <taxon>Flavobacteriaceae</taxon>
        <taxon>Flavobacterium</taxon>
    </lineage>
</organism>
<feature type="signal peptide" evidence="8">
    <location>
        <begin position="1"/>
        <end position="23"/>
    </location>
</feature>
<dbReference type="RefSeq" id="WP_108735883.1">
    <property type="nucleotide sequence ID" value="NZ_CP020919.1"/>
</dbReference>
<keyword evidence="8" id="KW-0732">Signal</keyword>
<dbReference type="EMBL" id="CP020919">
    <property type="protein sequence ID" value="AWG24231.1"/>
    <property type="molecule type" value="Genomic_DNA"/>
</dbReference>
<dbReference type="SUPFAM" id="SSF48452">
    <property type="entry name" value="TPR-like"/>
    <property type="match status" value="1"/>
</dbReference>
<evidence type="ECO:0000256" key="4">
    <source>
        <dbReference type="ARBA" id="ARBA00022777"/>
    </source>
</evidence>
<evidence type="ECO:0000256" key="2">
    <source>
        <dbReference type="ARBA" id="ARBA00012438"/>
    </source>
</evidence>
<feature type="repeat" description="TPR" evidence="6">
    <location>
        <begin position="197"/>
        <end position="230"/>
    </location>
</feature>
<evidence type="ECO:0000256" key="7">
    <source>
        <dbReference type="SAM" id="Phobius"/>
    </source>
</evidence>
<dbReference type="InterPro" id="IPR019734">
    <property type="entry name" value="TPR_rpt"/>
</dbReference>
<dbReference type="Gene3D" id="3.30.565.10">
    <property type="entry name" value="Histidine kinase-like ATPase, C-terminal domain"/>
    <property type="match status" value="1"/>
</dbReference>
<evidence type="ECO:0000256" key="8">
    <source>
        <dbReference type="SAM" id="SignalP"/>
    </source>
</evidence>
<proteinExistence type="predicted"/>
<dbReference type="InterPro" id="IPR011990">
    <property type="entry name" value="TPR-like_helical_dom_sf"/>
</dbReference>
<dbReference type="InterPro" id="IPR036890">
    <property type="entry name" value="HATPase_C_sf"/>
</dbReference>
<dbReference type="EC" id="2.7.13.3" evidence="2"/>
<dbReference type="PANTHER" id="PTHR24421:SF10">
    <property type="entry name" value="NITRATE_NITRITE SENSOR PROTEIN NARQ"/>
    <property type="match status" value="1"/>
</dbReference>
<dbReference type="CDD" id="cd16917">
    <property type="entry name" value="HATPase_UhpB-NarQ-NarX-like"/>
    <property type="match status" value="1"/>
</dbReference>
<evidence type="ECO:0000313" key="10">
    <source>
        <dbReference type="Proteomes" id="UP000244677"/>
    </source>
</evidence>
<accession>A0A2S1LKL7</accession>
<keyword evidence="3" id="KW-0808">Transferase</keyword>
<evidence type="ECO:0000256" key="5">
    <source>
        <dbReference type="ARBA" id="ARBA00023012"/>
    </source>
</evidence>
<comment type="catalytic activity">
    <reaction evidence="1">
        <text>ATP + protein L-histidine = ADP + protein N-phospho-L-histidine.</text>
        <dbReference type="EC" id="2.7.13.3"/>
    </reaction>
</comment>
<evidence type="ECO:0000256" key="3">
    <source>
        <dbReference type="ARBA" id="ARBA00022679"/>
    </source>
</evidence>
<evidence type="ECO:0000256" key="6">
    <source>
        <dbReference type="PROSITE-ProRule" id="PRU00339"/>
    </source>
</evidence>
<dbReference type="SUPFAM" id="SSF55874">
    <property type="entry name" value="ATPase domain of HSP90 chaperone/DNA topoisomerase II/histidine kinase"/>
    <property type="match status" value="1"/>
</dbReference>
<protein>
    <recommendedName>
        <fullName evidence="2">histidine kinase</fullName>
        <ecNumber evidence="2">2.7.13.3</ecNumber>
    </recommendedName>
</protein>
<dbReference type="GO" id="GO:0004673">
    <property type="term" value="F:protein histidine kinase activity"/>
    <property type="evidence" value="ECO:0007669"/>
    <property type="project" value="UniProtKB-EC"/>
</dbReference>
<dbReference type="PROSITE" id="PS50005">
    <property type="entry name" value="TPR"/>
    <property type="match status" value="1"/>
</dbReference>
<keyword evidence="10" id="KW-1185">Reference proteome</keyword>
<dbReference type="AlphaFoldDB" id="A0A2S1LKL7"/>
<dbReference type="GO" id="GO:0000160">
    <property type="term" value="P:phosphorelay signal transduction system"/>
    <property type="evidence" value="ECO:0007669"/>
    <property type="project" value="UniProtKB-KW"/>
</dbReference>
<keyword evidence="7" id="KW-0812">Transmembrane</keyword>
<dbReference type="KEGG" id="fki:FK004_02835"/>
<keyword evidence="4" id="KW-0418">Kinase</keyword>
<name>A0A2S1LKL7_9FLAO</name>
<feature type="chain" id="PRO_5015645743" description="histidine kinase" evidence="8">
    <location>
        <begin position="24"/>
        <end position="637"/>
    </location>
</feature>
<dbReference type="OrthoDB" id="943406at2"/>
<feature type="transmembrane region" description="Helical" evidence="7">
    <location>
        <begin position="408"/>
        <end position="432"/>
    </location>
</feature>
<dbReference type="Proteomes" id="UP000244677">
    <property type="component" value="Chromosome"/>
</dbReference>
<dbReference type="PANTHER" id="PTHR24421">
    <property type="entry name" value="NITRATE/NITRITE SENSOR PROTEIN NARX-RELATED"/>
    <property type="match status" value="1"/>
</dbReference>
<gene>
    <name evidence="9" type="ORF">FK004_02835</name>
</gene>
<keyword evidence="7" id="KW-0472">Membrane</keyword>
<dbReference type="InterPro" id="IPR050482">
    <property type="entry name" value="Sensor_HK_TwoCompSys"/>
</dbReference>